<protein>
    <submittedName>
        <fullName evidence="2">Uncharacterized protein</fullName>
    </submittedName>
</protein>
<keyword evidence="3" id="KW-1185">Reference proteome</keyword>
<evidence type="ECO:0000313" key="3">
    <source>
        <dbReference type="Proteomes" id="UP000024635"/>
    </source>
</evidence>
<evidence type="ECO:0000256" key="1">
    <source>
        <dbReference type="SAM" id="MobiDB-lite"/>
    </source>
</evidence>
<dbReference type="OrthoDB" id="5850829at2759"/>
<proteinExistence type="predicted"/>
<gene>
    <name evidence="2" type="primary">Acey_s0037.g3376</name>
    <name evidence="2" type="synonym">Acey-T21H8.5</name>
    <name evidence="2" type="ORF">Y032_0037g3376</name>
</gene>
<organism evidence="2 3">
    <name type="scientific">Ancylostoma ceylanicum</name>
    <dbReference type="NCBI Taxonomy" id="53326"/>
    <lineage>
        <taxon>Eukaryota</taxon>
        <taxon>Metazoa</taxon>
        <taxon>Ecdysozoa</taxon>
        <taxon>Nematoda</taxon>
        <taxon>Chromadorea</taxon>
        <taxon>Rhabditida</taxon>
        <taxon>Rhabditina</taxon>
        <taxon>Rhabditomorpha</taxon>
        <taxon>Strongyloidea</taxon>
        <taxon>Ancylostomatidae</taxon>
        <taxon>Ancylostomatinae</taxon>
        <taxon>Ancylostoma</taxon>
    </lineage>
</organism>
<dbReference type="EMBL" id="JARK01001373">
    <property type="protein sequence ID" value="EYC15198.1"/>
    <property type="molecule type" value="Genomic_DNA"/>
</dbReference>
<comment type="caution">
    <text evidence="2">The sequence shown here is derived from an EMBL/GenBank/DDBJ whole genome shotgun (WGS) entry which is preliminary data.</text>
</comment>
<dbReference type="STRING" id="53326.A0A016UKZ8"/>
<dbReference type="Proteomes" id="UP000024635">
    <property type="component" value="Unassembled WGS sequence"/>
</dbReference>
<feature type="compositionally biased region" description="Low complexity" evidence="1">
    <location>
        <begin position="142"/>
        <end position="153"/>
    </location>
</feature>
<feature type="region of interest" description="Disordered" evidence="1">
    <location>
        <begin position="67"/>
        <end position="88"/>
    </location>
</feature>
<reference evidence="3" key="1">
    <citation type="journal article" date="2015" name="Nat. Genet.">
        <title>The genome and transcriptome of the zoonotic hookworm Ancylostoma ceylanicum identify infection-specific gene families.</title>
        <authorList>
            <person name="Schwarz E.M."/>
            <person name="Hu Y."/>
            <person name="Antoshechkin I."/>
            <person name="Miller M.M."/>
            <person name="Sternberg P.W."/>
            <person name="Aroian R.V."/>
        </authorList>
    </citation>
    <scope>NUCLEOTIDE SEQUENCE</scope>
    <source>
        <strain evidence="3">HY135</strain>
    </source>
</reference>
<evidence type="ECO:0000313" key="2">
    <source>
        <dbReference type="EMBL" id="EYC15198.1"/>
    </source>
</evidence>
<name>A0A016UKZ8_9BILA</name>
<feature type="compositionally biased region" description="Basic and acidic residues" evidence="1">
    <location>
        <begin position="108"/>
        <end position="132"/>
    </location>
</feature>
<sequence length="203" mass="21991">MFSSSNTTWLHKQQKAEKTCLFILVILAKDTDFSCFPGGRAVPLVMDGFAEANLLLSSALEQLDDLIINGSKPPPSSGSGSSPPCKAVLSATKGMRDIDEGLDLENTNAHDADDDRSTKASDWSSKDWRDQTGSDGSSGVESPPSDIPTSSSSLYNPPKIYNEFVKAIEEHAITERPDLETQLKIMQWLTGRSVSVFGVHLSL</sequence>
<feature type="region of interest" description="Disordered" evidence="1">
    <location>
        <begin position="105"/>
        <end position="154"/>
    </location>
</feature>
<dbReference type="AlphaFoldDB" id="A0A016UKZ8"/>
<accession>A0A016UKZ8</accession>